<accession>A0A232EQV6</accession>
<name>A0A232EQV6_9HYME</name>
<sequence length="106" mass="12276">MFNLGWSTASLEYIPRKRDLFRLFRGAPDCDITQLSAENRSECFDVCVSTSRARERRLQGRMLIELPRSLSSKFHNCVNRYRDFKNPGTDPLSALLRRELLTGGYS</sequence>
<organism evidence="1 2">
    <name type="scientific">Trichomalopsis sarcophagae</name>
    <dbReference type="NCBI Taxonomy" id="543379"/>
    <lineage>
        <taxon>Eukaryota</taxon>
        <taxon>Metazoa</taxon>
        <taxon>Ecdysozoa</taxon>
        <taxon>Arthropoda</taxon>
        <taxon>Hexapoda</taxon>
        <taxon>Insecta</taxon>
        <taxon>Pterygota</taxon>
        <taxon>Neoptera</taxon>
        <taxon>Endopterygota</taxon>
        <taxon>Hymenoptera</taxon>
        <taxon>Apocrita</taxon>
        <taxon>Proctotrupomorpha</taxon>
        <taxon>Chalcidoidea</taxon>
        <taxon>Pteromalidae</taxon>
        <taxon>Pteromalinae</taxon>
        <taxon>Trichomalopsis</taxon>
    </lineage>
</organism>
<proteinExistence type="predicted"/>
<keyword evidence="2" id="KW-1185">Reference proteome</keyword>
<evidence type="ECO:0000313" key="1">
    <source>
        <dbReference type="EMBL" id="OXU20733.1"/>
    </source>
</evidence>
<dbReference type="EMBL" id="NNAY01002708">
    <property type="protein sequence ID" value="OXU20733.1"/>
    <property type="molecule type" value="Genomic_DNA"/>
</dbReference>
<gene>
    <name evidence="1" type="ORF">TSAR_013335</name>
</gene>
<dbReference type="Proteomes" id="UP000215335">
    <property type="component" value="Unassembled WGS sequence"/>
</dbReference>
<reference evidence="1 2" key="1">
    <citation type="journal article" date="2017" name="Curr. Biol.">
        <title>The Evolution of Venom by Co-option of Single-Copy Genes.</title>
        <authorList>
            <person name="Martinson E.O."/>
            <person name="Mrinalini"/>
            <person name="Kelkar Y.D."/>
            <person name="Chang C.H."/>
            <person name="Werren J.H."/>
        </authorList>
    </citation>
    <scope>NUCLEOTIDE SEQUENCE [LARGE SCALE GENOMIC DNA]</scope>
    <source>
        <strain evidence="1 2">Alberta</strain>
        <tissue evidence="1">Whole body</tissue>
    </source>
</reference>
<dbReference type="AlphaFoldDB" id="A0A232EQV6"/>
<evidence type="ECO:0000313" key="2">
    <source>
        <dbReference type="Proteomes" id="UP000215335"/>
    </source>
</evidence>
<protein>
    <submittedName>
        <fullName evidence="1">Uncharacterized protein</fullName>
    </submittedName>
</protein>
<comment type="caution">
    <text evidence="1">The sequence shown here is derived from an EMBL/GenBank/DDBJ whole genome shotgun (WGS) entry which is preliminary data.</text>
</comment>